<dbReference type="OrthoDB" id="5339859at2"/>
<dbReference type="AlphaFoldDB" id="B1I1W9"/>
<gene>
    <name evidence="2" type="ordered locus">Daud_0378</name>
</gene>
<dbReference type="Proteomes" id="UP000008544">
    <property type="component" value="Chromosome"/>
</dbReference>
<evidence type="ECO:0000313" key="3">
    <source>
        <dbReference type="Proteomes" id="UP000008544"/>
    </source>
</evidence>
<dbReference type="SUPFAM" id="SSF54285">
    <property type="entry name" value="MoaD/ThiS"/>
    <property type="match status" value="1"/>
</dbReference>
<reference evidence="3" key="1">
    <citation type="submission" date="2007-10" db="EMBL/GenBank/DDBJ databases">
        <title>Complete sequence of chromosome of Desulforudis audaxviator MP104C.</title>
        <authorList>
            <person name="Copeland A."/>
            <person name="Lucas S."/>
            <person name="Lapidus A."/>
            <person name="Barry K."/>
            <person name="Glavina del Rio T."/>
            <person name="Dalin E."/>
            <person name="Tice H."/>
            <person name="Bruce D."/>
            <person name="Pitluck S."/>
            <person name="Lowry S.R."/>
            <person name="Larimer F."/>
            <person name="Land M.L."/>
            <person name="Hauser L."/>
            <person name="Kyrpides N."/>
            <person name="Ivanova N.N."/>
            <person name="Richardson P."/>
        </authorList>
    </citation>
    <scope>NUCLEOTIDE SEQUENCE [LARGE SCALE GENOMIC DNA]</scope>
    <source>
        <strain evidence="3">MP104C</strain>
    </source>
</reference>
<name>B1I1W9_DESAP</name>
<evidence type="ECO:0000313" key="2">
    <source>
        <dbReference type="EMBL" id="ACA58932.1"/>
    </source>
</evidence>
<dbReference type="InterPro" id="IPR027798">
    <property type="entry name" value="Ub_Mut7C"/>
</dbReference>
<evidence type="ECO:0000259" key="1">
    <source>
        <dbReference type="Pfam" id="PF14451"/>
    </source>
</evidence>
<organism evidence="2 3">
    <name type="scientific">Desulforudis audaxviator (strain MP104C)</name>
    <dbReference type="NCBI Taxonomy" id="477974"/>
    <lineage>
        <taxon>Bacteria</taxon>
        <taxon>Bacillati</taxon>
        <taxon>Bacillota</taxon>
        <taxon>Clostridia</taxon>
        <taxon>Thermoanaerobacterales</taxon>
        <taxon>Candidatus Desulforudaceae</taxon>
        <taxon>Candidatus Desulforudis</taxon>
    </lineage>
</organism>
<keyword evidence="3" id="KW-1185">Reference proteome</keyword>
<sequence length="107" mass="11717">MNPPSPNDVCTNRVEIRFLSFLKRLADEKGLGFPCYLELDSESSAIELTERLGIPADKVEAVFVNGTAKPIADARVKPGDRVAFVPFGTPGPYRLLLGFKNINKSAH</sequence>
<protein>
    <recommendedName>
        <fullName evidence="1">Ubiquitin Mut7-C domain-containing protein</fullName>
    </recommendedName>
</protein>
<dbReference type="Pfam" id="PF14451">
    <property type="entry name" value="Ub-Mut7C"/>
    <property type="match status" value="1"/>
</dbReference>
<feature type="domain" description="Ubiquitin Mut7-C" evidence="1">
    <location>
        <begin position="38"/>
        <end position="86"/>
    </location>
</feature>
<reference evidence="2 3" key="2">
    <citation type="journal article" date="2008" name="Science">
        <title>Environmental genomics reveals a single-species ecosystem deep within Earth.</title>
        <authorList>
            <person name="Chivian D."/>
            <person name="Brodie E.L."/>
            <person name="Alm E.J."/>
            <person name="Culley D.E."/>
            <person name="Dehal P.S."/>
            <person name="Desantis T.Z."/>
            <person name="Gihring T.M."/>
            <person name="Lapidus A."/>
            <person name="Lin L.H."/>
            <person name="Lowry S.R."/>
            <person name="Moser D.P."/>
            <person name="Richardson P.M."/>
            <person name="Southam G."/>
            <person name="Wanger G."/>
            <person name="Pratt L.M."/>
            <person name="Andersen G.L."/>
            <person name="Hazen T.C."/>
            <person name="Brockman F.J."/>
            <person name="Arkin A.P."/>
            <person name="Onstott T.C."/>
        </authorList>
    </citation>
    <scope>NUCLEOTIDE SEQUENCE [LARGE SCALE GENOMIC DNA]</scope>
    <source>
        <strain evidence="2 3">MP104C</strain>
    </source>
</reference>
<dbReference type="RefSeq" id="WP_012301524.1">
    <property type="nucleotide sequence ID" value="NC_010424.1"/>
</dbReference>
<dbReference type="KEGG" id="dau:Daud_0378"/>
<accession>B1I1W9</accession>
<dbReference type="eggNOG" id="COG1977">
    <property type="taxonomic scope" value="Bacteria"/>
</dbReference>
<dbReference type="InterPro" id="IPR016155">
    <property type="entry name" value="Mopterin_synth/thiamin_S_b"/>
</dbReference>
<dbReference type="HOGENOM" id="CLU_114601_5_1_9"/>
<dbReference type="EMBL" id="CP000860">
    <property type="protein sequence ID" value="ACA58932.1"/>
    <property type="molecule type" value="Genomic_DNA"/>
</dbReference>
<proteinExistence type="predicted"/>
<dbReference type="STRING" id="477974.Daud_0378"/>